<dbReference type="PANTHER" id="PTHR11049">
    <property type="entry name" value="ACYL COENZYME A THIOESTER HYDROLASE"/>
    <property type="match status" value="1"/>
</dbReference>
<gene>
    <name evidence="5" type="ORF">LZ538_03155</name>
</gene>
<organism evidence="5 6">
    <name type="scientific">Sphingomonas hankyongi</name>
    <dbReference type="NCBI Taxonomy" id="2908209"/>
    <lineage>
        <taxon>Bacteria</taxon>
        <taxon>Pseudomonadati</taxon>
        <taxon>Pseudomonadota</taxon>
        <taxon>Alphaproteobacteria</taxon>
        <taxon>Sphingomonadales</taxon>
        <taxon>Sphingomonadaceae</taxon>
        <taxon>Sphingomonas</taxon>
    </lineage>
</organism>
<evidence type="ECO:0000256" key="1">
    <source>
        <dbReference type="ARBA" id="ARBA00010458"/>
    </source>
</evidence>
<keyword evidence="2 3" id="KW-0378">Hydrolase</keyword>
<name>A0ABT0RZM8_9SPHN</name>
<dbReference type="PROSITE" id="PS51770">
    <property type="entry name" value="HOTDOG_ACOT"/>
    <property type="match status" value="1"/>
</dbReference>
<proteinExistence type="inferred from homology"/>
<dbReference type="InterPro" id="IPR029069">
    <property type="entry name" value="HotDog_dom_sf"/>
</dbReference>
<dbReference type="SUPFAM" id="SSF54637">
    <property type="entry name" value="Thioesterase/thiol ester dehydrase-isomerase"/>
    <property type="match status" value="1"/>
</dbReference>
<comment type="similarity">
    <text evidence="1">Belongs to the acyl coenzyme A hydrolase family.</text>
</comment>
<sequence length="132" mass="14525">MTDAEVRREPILRVMPGPTDINANGHIFGGWVLSQMDMAGGIIARLRSGGPVATIAIERMEFIAPIHLRDLISVYAEVESVGRTSMKVRIEVMAWRNSGAIRIKVTEGLFTFVAIDDQARPRPVPAESPEMP</sequence>
<protein>
    <submittedName>
        <fullName evidence="5">Acyl-CoA thioesterase</fullName>
    </submittedName>
</protein>
<evidence type="ECO:0000256" key="2">
    <source>
        <dbReference type="ARBA" id="ARBA00022801"/>
    </source>
</evidence>
<dbReference type="PANTHER" id="PTHR11049:SF5">
    <property type="entry name" value="ACYL-COA THIOESTER HYDROLASE YCIA"/>
    <property type="match status" value="1"/>
</dbReference>
<reference evidence="5" key="1">
    <citation type="submission" date="2022-05" db="EMBL/GenBank/DDBJ databases">
        <authorList>
            <person name="Jo J.-H."/>
            <person name="Im W.-T."/>
        </authorList>
    </citation>
    <scope>NUCLEOTIDE SEQUENCE</scope>
    <source>
        <strain evidence="5">SE220</strain>
    </source>
</reference>
<dbReference type="Proteomes" id="UP001165342">
    <property type="component" value="Unassembled WGS sequence"/>
</dbReference>
<evidence type="ECO:0000313" key="6">
    <source>
        <dbReference type="Proteomes" id="UP001165342"/>
    </source>
</evidence>
<dbReference type="InterPro" id="IPR033120">
    <property type="entry name" value="HOTDOG_ACOT"/>
</dbReference>
<feature type="domain" description="HotDog ACOT-type" evidence="4">
    <location>
        <begin position="4"/>
        <end position="118"/>
    </location>
</feature>
<keyword evidence="6" id="KW-1185">Reference proteome</keyword>
<dbReference type="Pfam" id="PF03061">
    <property type="entry name" value="4HBT"/>
    <property type="match status" value="1"/>
</dbReference>
<accession>A0ABT0RZM8</accession>
<evidence type="ECO:0000259" key="4">
    <source>
        <dbReference type="PROSITE" id="PS51770"/>
    </source>
</evidence>
<dbReference type="CDD" id="cd03442">
    <property type="entry name" value="BFIT_BACH"/>
    <property type="match status" value="1"/>
</dbReference>
<dbReference type="Gene3D" id="3.10.129.10">
    <property type="entry name" value="Hotdog Thioesterase"/>
    <property type="match status" value="1"/>
</dbReference>
<dbReference type="RefSeq" id="WP_249830538.1">
    <property type="nucleotide sequence ID" value="NZ_JAMGBE010000001.1"/>
</dbReference>
<dbReference type="InterPro" id="IPR040170">
    <property type="entry name" value="Cytosol_ACT"/>
</dbReference>
<comment type="caution">
    <text evidence="5">The sequence shown here is derived from an EMBL/GenBank/DDBJ whole genome shotgun (WGS) entry which is preliminary data.</text>
</comment>
<evidence type="ECO:0000313" key="5">
    <source>
        <dbReference type="EMBL" id="MCL6729053.1"/>
    </source>
</evidence>
<evidence type="ECO:0000256" key="3">
    <source>
        <dbReference type="PROSITE-ProRule" id="PRU01106"/>
    </source>
</evidence>
<dbReference type="InterPro" id="IPR006683">
    <property type="entry name" value="Thioestr_dom"/>
</dbReference>
<dbReference type="EMBL" id="JAMGBE010000001">
    <property type="protein sequence ID" value="MCL6729053.1"/>
    <property type="molecule type" value="Genomic_DNA"/>
</dbReference>